<dbReference type="EnsemblProtists" id="EOD34296">
    <property type="protein sequence ID" value="EOD34296"/>
    <property type="gene ID" value="EMIHUDRAFT_462555"/>
</dbReference>
<organism evidence="1 2">
    <name type="scientific">Emiliania huxleyi (strain CCMP1516)</name>
    <dbReference type="NCBI Taxonomy" id="280463"/>
    <lineage>
        <taxon>Eukaryota</taxon>
        <taxon>Haptista</taxon>
        <taxon>Haptophyta</taxon>
        <taxon>Prymnesiophyceae</taxon>
        <taxon>Isochrysidales</taxon>
        <taxon>Noelaerhabdaceae</taxon>
        <taxon>Emiliania</taxon>
    </lineage>
</organism>
<dbReference type="PaxDb" id="2903-EOD34296"/>
<dbReference type="InterPro" id="IPR029058">
    <property type="entry name" value="AB_hydrolase_fold"/>
</dbReference>
<dbReference type="Gene3D" id="3.40.50.1820">
    <property type="entry name" value="alpha/beta hydrolase"/>
    <property type="match status" value="1"/>
</dbReference>
<dbReference type="HOGENOM" id="CLU_428614_0_0_1"/>
<dbReference type="Proteomes" id="UP000013827">
    <property type="component" value="Unassembled WGS sequence"/>
</dbReference>
<evidence type="ECO:0000313" key="2">
    <source>
        <dbReference type="Proteomes" id="UP000013827"/>
    </source>
</evidence>
<evidence type="ECO:0000313" key="1">
    <source>
        <dbReference type="EnsemblProtists" id="EOD34296"/>
    </source>
</evidence>
<reference evidence="2" key="1">
    <citation type="journal article" date="2013" name="Nature">
        <title>Pan genome of the phytoplankton Emiliania underpins its global distribution.</title>
        <authorList>
            <person name="Read B.A."/>
            <person name="Kegel J."/>
            <person name="Klute M.J."/>
            <person name="Kuo A."/>
            <person name="Lefebvre S.C."/>
            <person name="Maumus F."/>
            <person name="Mayer C."/>
            <person name="Miller J."/>
            <person name="Monier A."/>
            <person name="Salamov A."/>
            <person name="Young J."/>
            <person name="Aguilar M."/>
            <person name="Claverie J.M."/>
            <person name="Frickenhaus S."/>
            <person name="Gonzalez K."/>
            <person name="Herman E.K."/>
            <person name="Lin Y.C."/>
            <person name="Napier J."/>
            <person name="Ogata H."/>
            <person name="Sarno A.F."/>
            <person name="Shmutz J."/>
            <person name="Schroeder D."/>
            <person name="de Vargas C."/>
            <person name="Verret F."/>
            <person name="von Dassow P."/>
            <person name="Valentin K."/>
            <person name="Van de Peer Y."/>
            <person name="Wheeler G."/>
            <person name="Dacks J.B."/>
            <person name="Delwiche C.F."/>
            <person name="Dyhrman S.T."/>
            <person name="Glockner G."/>
            <person name="John U."/>
            <person name="Richards T."/>
            <person name="Worden A.Z."/>
            <person name="Zhang X."/>
            <person name="Grigoriev I.V."/>
            <person name="Allen A.E."/>
            <person name="Bidle K."/>
            <person name="Borodovsky M."/>
            <person name="Bowler C."/>
            <person name="Brownlee C."/>
            <person name="Cock J.M."/>
            <person name="Elias M."/>
            <person name="Gladyshev V.N."/>
            <person name="Groth M."/>
            <person name="Guda C."/>
            <person name="Hadaegh A."/>
            <person name="Iglesias-Rodriguez M.D."/>
            <person name="Jenkins J."/>
            <person name="Jones B.M."/>
            <person name="Lawson T."/>
            <person name="Leese F."/>
            <person name="Lindquist E."/>
            <person name="Lobanov A."/>
            <person name="Lomsadze A."/>
            <person name="Malik S.B."/>
            <person name="Marsh M.E."/>
            <person name="Mackinder L."/>
            <person name="Mock T."/>
            <person name="Mueller-Roeber B."/>
            <person name="Pagarete A."/>
            <person name="Parker M."/>
            <person name="Probert I."/>
            <person name="Quesneville H."/>
            <person name="Raines C."/>
            <person name="Rensing S.A."/>
            <person name="Riano-Pachon D.M."/>
            <person name="Richier S."/>
            <person name="Rokitta S."/>
            <person name="Shiraiwa Y."/>
            <person name="Soanes D.M."/>
            <person name="van der Giezen M."/>
            <person name="Wahlund T.M."/>
            <person name="Williams B."/>
            <person name="Wilson W."/>
            <person name="Wolfe G."/>
            <person name="Wurch L.L."/>
        </authorList>
    </citation>
    <scope>NUCLEOTIDE SEQUENCE</scope>
</reference>
<dbReference type="GeneID" id="17279567"/>
<proteinExistence type="predicted"/>
<dbReference type="SUPFAM" id="SSF53474">
    <property type="entry name" value="alpha/beta-Hydrolases"/>
    <property type="match status" value="1"/>
</dbReference>
<keyword evidence="2" id="KW-1185">Reference proteome</keyword>
<dbReference type="PANTHER" id="PTHR35560:SF3">
    <property type="entry name" value="PEPTIDASE S9 PROLYL OLIGOPEPTIDASE CATALYTIC DOMAIN-CONTAINING PROTEIN"/>
    <property type="match status" value="1"/>
</dbReference>
<dbReference type="Gene3D" id="3.40.830.10">
    <property type="entry name" value="LigB-like"/>
    <property type="match status" value="1"/>
</dbReference>
<dbReference type="eggNOG" id="ENOG502S3VG">
    <property type="taxonomic scope" value="Eukaryota"/>
</dbReference>
<dbReference type="RefSeq" id="XP_005786725.1">
    <property type="nucleotide sequence ID" value="XM_005786668.1"/>
</dbReference>
<reference evidence="1" key="2">
    <citation type="submission" date="2024-10" db="UniProtKB">
        <authorList>
            <consortium name="EnsemblProtists"/>
        </authorList>
    </citation>
    <scope>IDENTIFICATION</scope>
</reference>
<dbReference type="PANTHER" id="PTHR35560">
    <property type="entry name" value="BLL0132 PROTEIN"/>
    <property type="match status" value="1"/>
</dbReference>
<evidence type="ECO:0008006" key="3">
    <source>
        <dbReference type="Google" id="ProtNLM"/>
    </source>
</evidence>
<dbReference type="AlphaFoldDB" id="A0A0D3KEW1"/>
<dbReference type="KEGG" id="ehx:EMIHUDRAFT_462555"/>
<name>A0A0D3KEW1_EMIH1</name>
<protein>
    <recommendedName>
        <fullName evidence="3">AB hydrolase-1 domain-containing protein</fullName>
    </recommendedName>
</protein>
<accession>A0A0D3KEW1</accession>
<sequence length="639" mass="67705">MPLVAAAVLPHGDFAFDPSLLSNPTSRAAADGLHRGSLLAGRLLADAAPDAIVLTTPHGLQTSWDVGIYQNAALQGVATVGRDLQESFGPASPRKLYPVSLDGQTDAGLAQQIMDVLSARHNVTLQRGWNGVLPMPLHWGEVLALSYVANASAAHCLPPLVTLGLPLSRYNLSSAVATGFLQLGRDLGRLLEASSKRATSPASSRARPFLEPSRNLLETCPSVYSCGWLGLPMLHGALEAAAEAEVRKAGQGGKWWPLNASWAATLTAAPAHPTYYGMMAAVFQRRRRDAFVCPANTHRCADGLAALAAGEGALPLHRLALPAAPPGQPLLFPYYSNLGPVGHHAAASAEVALIVQHGSGRNADDYFCSGVQAAAMAGLGGGRALVLAPRFMEPADGPPPSVVWWNGTFPEGCWRCGRSTVSSFAVLDALLDALGAAKTSGALPSLRRVVLAGHSSGGQIVQRHAIFSRVPPRPQPFAVRHVAANPSSYAYFGPERWRGGRLALPDAAARVRCPDYDSWHWGLASRLPPFAASTPGGTNAALALFAARDVVYLQGRNDTCDCNPTTAGCGCLSHGLETTCADELMGRFRLMRGRLYYAQLQAHFNASPAVHSMVEVPNVGHDHTLMWQSTQGLDAIFRW</sequence>